<keyword evidence="6" id="KW-0804">Transcription</keyword>
<feature type="region of interest" description="Disordered" evidence="9">
    <location>
        <begin position="219"/>
        <end position="293"/>
    </location>
</feature>
<dbReference type="PROSITE" id="PS00344">
    <property type="entry name" value="GATA_ZN_FINGER_1"/>
    <property type="match status" value="2"/>
</dbReference>
<feature type="compositionally biased region" description="Basic residues" evidence="9">
    <location>
        <begin position="270"/>
        <end position="280"/>
    </location>
</feature>
<sequence length="652" mass="71425">MTEVLPRLDTKEEDGVIKSVEMTQEDIVEETDPDDYAPTVPKPEGGTSHSGVSATVCANCGTTTTPLWRRSPNGETICNACGLYLKARNATRPVWLKRNSIKKQTTSSACSGTPGSCPGDGHCNGTGGSSSCNGCPAFNQHQVNRQDLVCANCRTTTTPLWRRDEAGNTICNACGLYYRLHAVHRPVTMKRAVIKRRKRVALSTSEHGDDVQYVDDHDDQLEHTSDDDDQHADQLPETDDEERLKLAKEQKSGTVQRKRKAIQGADGKGLKSKHPRPAPLKRKDSVRSVPAIEDYIEPRRSAYSVDGSTLPANRPELPRYGTDDGVNRQSSPRAEGVDRDRFILPPLGQPNAFTRSDGHSHHEHLDSQRDSVPRSLPPIHYREEEKQVLDRTPLVHRHSSHGIMSLLNPPQDNQARRSTPPRLPHLYSIAHDPHQSSEGEPTLLNRAHRPSTDVSSLSSLSSEQLVNEIHLALAAHKDHLQKEVANLSALLSRTAVVLSNIDQAMAATATLIDPKTHPIGTVGSKETHEALLRAATAVLDGRESSPRSDRSLDDRSQAALASIMALSKAAAAAPYVGSGGSAAMAIACAHRSEQGTSPQPHPRVVHTTQHPHTHYHHIHTFPHSHSTHPTHPPHPNARTHTHRHTSPRPLNV</sequence>
<keyword evidence="2" id="KW-0479">Metal-binding</keyword>
<comment type="subcellular location">
    <subcellularLocation>
        <location evidence="1">Nucleus</location>
    </subcellularLocation>
</comment>
<accession>A0A261XWT8</accession>
<dbReference type="PRINTS" id="PR00619">
    <property type="entry name" value="GATAZNFINGER"/>
</dbReference>
<evidence type="ECO:0000256" key="8">
    <source>
        <dbReference type="PROSITE-ProRule" id="PRU00094"/>
    </source>
</evidence>
<dbReference type="Gene3D" id="3.30.50.10">
    <property type="entry name" value="Erythroid Transcription Factor GATA-1, subunit A"/>
    <property type="match status" value="2"/>
</dbReference>
<organism evidence="11 12">
    <name type="scientific">Bifiguratus adelaidae</name>
    <dbReference type="NCBI Taxonomy" id="1938954"/>
    <lineage>
        <taxon>Eukaryota</taxon>
        <taxon>Fungi</taxon>
        <taxon>Fungi incertae sedis</taxon>
        <taxon>Mucoromycota</taxon>
        <taxon>Mucoromycotina</taxon>
        <taxon>Endogonomycetes</taxon>
        <taxon>Endogonales</taxon>
        <taxon>Endogonales incertae sedis</taxon>
        <taxon>Bifiguratus</taxon>
    </lineage>
</organism>
<reference evidence="11 12" key="1">
    <citation type="journal article" date="2017" name="Mycologia">
        <title>Bifiguratus adelaidae, gen. et sp. nov., a new member of Mucoromycotina in endophytic and soil-dwelling habitats.</title>
        <authorList>
            <person name="Torres-Cruz T.J."/>
            <person name="Billingsley Tobias T.L."/>
            <person name="Almatruk M."/>
            <person name="Hesse C."/>
            <person name="Kuske C.R."/>
            <person name="Desiro A."/>
            <person name="Benucci G.M."/>
            <person name="Bonito G."/>
            <person name="Stajich J.E."/>
            <person name="Dunlap C."/>
            <person name="Arnold A.E."/>
            <person name="Porras-Alfaro A."/>
        </authorList>
    </citation>
    <scope>NUCLEOTIDE SEQUENCE [LARGE SCALE GENOMIC DNA]</scope>
    <source>
        <strain evidence="11 12">AZ0501</strain>
    </source>
</reference>
<dbReference type="CDD" id="cd00202">
    <property type="entry name" value="ZnF_GATA"/>
    <property type="match status" value="2"/>
</dbReference>
<dbReference type="SUPFAM" id="SSF57716">
    <property type="entry name" value="Glucocorticoid receptor-like (DNA-binding domain)"/>
    <property type="match status" value="2"/>
</dbReference>
<dbReference type="OrthoDB" id="515401at2759"/>
<dbReference type="GO" id="GO:0045944">
    <property type="term" value="P:positive regulation of transcription by RNA polymerase II"/>
    <property type="evidence" value="ECO:0007669"/>
    <property type="project" value="TreeGrafter"/>
</dbReference>
<feature type="compositionally biased region" description="Basic and acidic residues" evidence="9">
    <location>
        <begin position="356"/>
        <end position="372"/>
    </location>
</feature>
<dbReference type="InterPro" id="IPR000679">
    <property type="entry name" value="Znf_GATA"/>
</dbReference>
<dbReference type="FunFam" id="3.30.50.10:FF:000007">
    <property type="entry name" value="Nitrogen regulatory AreA, N-terminal"/>
    <property type="match status" value="1"/>
</dbReference>
<dbReference type="GO" id="GO:0000978">
    <property type="term" value="F:RNA polymerase II cis-regulatory region sequence-specific DNA binding"/>
    <property type="evidence" value="ECO:0007669"/>
    <property type="project" value="TreeGrafter"/>
</dbReference>
<evidence type="ECO:0000256" key="7">
    <source>
        <dbReference type="ARBA" id="ARBA00023242"/>
    </source>
</evidence>
<dbReference type="Proteomes" id="UP000242875">
    <property type="component" value="Unassembled WGS sequence"/>
</dbReference>
<dbReference type="InterPro" id="IPR013088">
    <property type="entry name" value="Znf_NHR/GATA"/>
</dbReference>
<evidence type="ECO:0000256" key="6">
    <source>
        <dbReference type="ARBA" id="ARBA00023163"/>
    </source>
</evidence>
<feature type="compositionally biased region" description="Acidic residues" evidence="9">
    <location>
        <begin position="219"/>
        <end position="241"/>
    </location>
</feature>
<dbReference type="GO" id="GO:0000122">
    <property type="term" value="P:negative regulation of transcription by RNA polymerase II"/>
    <property type="evidence" value="ECO:0007669"/>
    <property type="project" value="TreeGrafter"/>
</dbReference>
<feature type="compositionally biased region" description="Basic residues" evidence="9">
    <location>
        <begin position="619"/>
        <end position="628"/>
    </location>
</feature>
<protein>
    <recommendedName>
        <fullName evidence="10">GATA-type domain-containing protein</fullName>
    </recommendedName>
</protein>
<dbReference type="PANTHER" id="PTHR10071:SF335">
    <property type="entry name" value="IRON-SENSING TRANSCRIPTIONAL REPRESSOR-RELATED"/>
    <property type="match status" value="1"/>
</dbReference>
<evidence type="ECO:0000256" key="9">
    <source>
        <dbReference type="SAM" id="MobiDB-lite"/>
    </source>
</evidence>
<evidence type="ECO:0000313" key="11">
    <source>
        <dbReference type="EMBL" id="OZJ02829.1"/>
    </source>
</evidence>
<dbReference type="SMART" id="SM00401">
    <property type="entry name" value="ZnF_GATA"/>
    <property type="match status" value="2"/>
</dbReference>
<feature type="domain" description="GATA-type" evidence="10">
    <location>
        <begin position="144"/>
        <end position="197"/>
    </location>
</feature>
<feature type="domain" description="GATA-type" evidence="10">
    <location>
        <begin position="51"/>
        <end position="104"/>
    </location>
</feature>
<feature type="region of interest" description="Disordered" evidence="9">
    <location>
        <begin position="402"/>
        <end position="459"/>
    </location>
</feature>
<evidence type="ECO:0000256" key="4">
    <source>
        <dbReference type="ARBA" id="ARBA00022833"/>
    </source>
</evidence>
<dbReference type="PANTHER" id="PTHR10071">
    <property type="entry name" value="TRANSCRIPTION FACTOR GATA FAMILY MEMBER"/>
    <property type="match status" value="1"/>
</dbReference>
<dbReference type="EMBL" id="MVBO01000122">
    <property type="protein sequence ID" value="OZJ02829.1"/>
    <property type="molecule type" value="Genomic_DNA"/>
</dbReference>
<feature type="region of interest" description="Disordered" evidence="9">
    <location>
        <begin position="619"/>
        <end position="652"/>
    </location>
</feature>
<dbReference type="PROSITE" id="PS50114">
    <property type="entry name" value="GATA_ZN_FINGER_2"/>
    <property type="match status" value="2"/>
</dbReference>
<proteinExistence type="predicted"/>
<evidence type="ECO:0000256" key="1">
    <source>
        <dbReference type="ARBA" id="ARBA00004123"/>
    </source>
</evidence>
<feature type="compositionally biased region" description="Basic residues" evidence="9">
    <location>
        <begin position="637"/>
        <end position="646"/>
    </location>
</feature>
<gene>
    <name evidence="11" type="ORF">BZG36_04343</name>
</gene>
<keyword evidence="7" id="KW-0539">Nucleus</keyword>
<name>A0A261XWT8_9FUNG</name>
<keyword evidence="12" id="KW-1185">Reference proteome</keyword>
<keyword evidence="4" id="KW-0862">Zinc</keyword>
<keyword evidence="3 8" id="KW-0863">Zinc-finger</keyword>
<dbReference type="AlphaFoldDB" id="A0A261XWT8"/>
<dbReference type="GO" id="GO:0000981">
    <property type="term" value="F:DNA-binding transcription factor activity, RNA polymerase II-specific"/>
    <property type="evidence" value="ECO:0007669"/>
    <property type="project" value="TreeGrafter"/>
</dbReference>
<dbReference type="InterPro" id="IPR039355">
    <property type="entry name" value="Transcription_factor_GATA"/>
</dbReference>
<keyword evidence="5" id="KW-0805">Transcription regulation</keyword>
<feature type="compositionally biased region" description="Basic and acidic residues" evidence="9">
    <location>
        <begin position="242"/>
        <end position="251"/>
    </location>
</feature>
<dbReference type="Pfam" id="PF00320">
    <property type="entry name" value="GATA"/>
    <property type="match status" value="2"/>
</dbReference>
<feature type="compositionally biased region" description="Polar residues" evidence="9">
    <location>
        <begin position="408"/>
        <end position="417"/>
    </location>
</feature>
<feature type="region of interest" description="Disordered" evidence="9">
    <location>
        <begin position="306"/>
        <end position="376"/>
    </location>
</feature>
<dbReference type="GO" id="GO:0005634">
    <property type="term" value="C:nucleus"/>
    <property type="evidence" value="ECO:0007669"/>
    <property type="project" value="UniProtKB-SubCell"/>
</dbReference>
<evidence type="ECO:0000256" key="3">
    <source>
        <dbReference type="ARBA" id="ARBA00022771"/>
    </source>
</evidence>
<evidence type="ECO:0000259" key="10">
    <source>
        <dbReference type="PROSITE" id="PS50114"/>
    </source>
</evidence>
<evidence type="ECO:0000313" key="12">
    <source>
        <dbReference type="Proteomes" id="UP000242875"/>
    </source>
</evidence>
<evidence type="ECO:0000256" key="2">
    <source>
        <dbReference type="ARBA" id="ARBA00022723"/>
    </source>
</evidence>
<comment type="caution">
    <text evidence="11">The sequence shown here is derived from an EMBL/GenBank/DDBJ whole genome shotgun (WGS) entry which is preliminary data.</text>
</comment>
<dbReference type="GO" id="GO:0008270">
    <property type="term" value="F:zinc ion binding"/>
    <property type="evidence" value="ECO:0007669"/>
    <property type="project" value="UniProtKB-KW"/>
</dbReference>
<evidence type="ECO:0000256" key="5">
    <source>
        <dbReference type="ARBA" id="ARBA00023015"/>
    </source>
</evidence>